<dbReference type="GO" id="GO:0005886">
    <property type="term" value="C:plasma membrane"/>
    <property type="evidence" value="ECO:0000318"/>
    <property type="project" value="GO_Central"/>
</dbReference>
<dbReference type="HOGENOM" id="CLU_1108026_0_0_1"/>
<dbReference type="OrthoDB" id="8119384at2759"/>
<accession>E9G649</accession>
<feature type="transmembrane region" description="Helical" evidence="2">
    <location>
        <begin position="197"/>
        <end position="216"/>
    </location>
</feature>
<dbReference type="KEGG" id="dpx:DAPPUDRAFT_238326"/>
<feature type="region of interest" description="Disordered" evidence="1">
    <location>
        <begin position="1"/>
        <end position="33"/>
    </location>
</feature>
<keyword evidence="4" id="KW-1185">Reference proteome</keyword>
<dbReference type="Proteomes" id="UP000000305">
    <property type="component" value="Unassembled WGS sequence"/>
</dbReference>
<dbReference type="GO" id="GO:0015252">
    <property type="term" value="F:proton channel activity"/>
    <property type="evidence" value="ECO:0000318"/>
    <property type="project" value="GO_Central"/>
</dbReference>
<keyword evidence="2" id="KW-0812">Transmembrane</keyword>
<protein>
    <submittedName>
        <fullName evidence="3">Uncharacterized protein</fullName>
    </submittedName>
</protein>
<dbReference type="AlphaFoldDB" id="E9G649"/>
<keyword evidence="2" id="KW-1133">Transmembrane helix</keyword>
<evidence type="ECO:0000313" key="4">
    <source>
        <dbReference type="Proteomes" id="UP000000305"/>
    </source>
</evidence>
<organism evidence="3 4">
    <name type="scientific">Daphnia pulex</name>
    <name type="common">Water flea</name>
    <dbReference type="NCBI Taxonomy" id="6669"/>
    <lineage>
        <taxon>Eukaryota</taxon>
        <taxon>Metazoa</taxon>
        <taxon>Ecdysozoa</taxon>
        <taxon>Arthropoda</taxon>
        <taxon>Crustacea</taxon>
        <taxon>Branchiopoda</taxon>
        <taxon>Diplostraca</taxon>
        <taxon>Cladocera</taxon>
        <taxon>Anomopoda</taxon>
        <taxon>Daphniidae</taxon>
        <taxon>Daphnia</taxon>
    </lineage>
</organism>
<evidence type="ECO:0000256" key="1">
    <source>
        <dbReference type="SAM" id="MobiDB-lite"/>
    </source>
</evidence>
<gene>
    <name evidence="3" type="ORF">DAPPUDRAFT_238326</name>
</gene>
<evidence type="ECO:0000256" key="2">
    <source>
        <dbReference type="SAM" id="Phobius"/>
    </source>
</evidence>
<name>E9G649_DAPPU</name>
<sequence length="251" mass="27815">MSQPCPSPPSWQTRDRFVEEDETVGSVEQSEKEPLTAAEIVKTSGYETLCRKDSGIGGANVLNQQTMPTTPTDDYSLPDCDLVFQNANWMPGDMTRSSAPNSPKVTLVSKENLPSSGWMAQIDASDEIKQKREEANKTRLSSAFKTTFLRIPSQYERRSMTREGTPSAMSTCTTKMNVAVVPDVLAKRWRKRGNDSFLAVISALYAKFLIVMGLAFPMTEVISNHVTSSSYLIKSRFPVVTGYAKCSLPYV</sequence>
<evidence type="ECO:0000313" key="3">
    <source>
        <dbReference type="EMBL" id="EFX85055.1"/>
    </source>
</evidence>
<keyword evidence="2" id="KW-0472">Membrane</keyword>
<dbReference type="GO" id="GO:1902600">
    <property type="term" value="P:proton transmembrane transport"/>
    <property type="evidence" value="ECO:0000318"/>
    <property type="project" value="GO_Central"/>
</dbReference>
<dbReference type="EMBL" id="GL732533">
    <property type="protein sequence ID" value="EFX85055.1"/>
    <property type="molecule type" value="Genomic_DNA"/>
</dbReference>
<proteinExistence type="predicted"/>
<dbReference type="InParanoid" id="E9G649"/>
<reference evidence="3 4" key="1">
    <citation type="journal article" date="2011" name="Science">
        <title>The ecoresponsive genome of Daphnia pulex.</title>
        <authorList>
            <person name="Colbourne J.K."/>
            <person name="Pfrender M.E."/>
            <person name="Gilbert D."/>
            <person name="Thomas W.K."/>
            <person name="Tucker A."/>
            <person name="Oakley T.H."/>
            <person name="Tokishita S."/>
            <person name="Aerts A."/>
            <person name="Arnold G.J."/>
            <person name="Basu M.K."/>
            <person name="Bauer D.J."/>
            <person name="Caceres C.E."/>
            <person name="Carmel L."/>
            <person name="Casola C."/>
            <person name="Choi J.H."/>
            <person name="Detter J.C."/>
            <person name="Dong Q."/>
            <person name="Dusheyko S."/>
            <person name="Eads B.D."/>
            <person name="Frohlich T."/>
            <person name="Geiler-Samerotte K.A."/>
            <person name="Gerlach D."/>
            <person name="Hatcher P."/>
            <person name="Jogdeo S."/>
            <person name="Krijgsveld J."/>
            <person name="Kriventseva E.V."/>
            <person name="Kultz D."/>
            <person name="Laforsch C."/>
            <person name="Lindquist E."/>
            <person name="Lopez J."/>
            <person name="Manak J.R."/>
            <person name="Muller J."/>
            <person name="Pangilinan J."/>
            <person name="Patwardhan R.P."/>
            <person name="Pitluck S."/>
            <person name="Pritham E.J."/>
            <person name="Rechtsteiner A."/>
            <person name="Rho M."/>
            <person name="Rogozin I.B."/>
            <person name="Sakarya O."/>
            <person name="Salamov A."/>
            <person name="Schaack S."/>
            <person name="Shapiro H."/>
            <person name="Shiga Y."/>
            <person name="Skalitzky C."/>
            <person name="Smith Z."/>
            <person name="Souvorov A."/>
            <person name="Sung W."/>
            <person name="Tang Z."/>
            <person name="Tsuchiya D."/>
            <person name="Tu H."/>
            <person name="Vos H."/>
            <person name="Wang M."/>
            <person name="Wolf Y.I."/>
            <person name="Yamagata H."/>
            <person name="Yamada T."/>
            <person name="Ye Y."/>
            <person name="Shaw J.R."/>
            <person name="Andrews J."/>
            <person name="Crease T.J."/>
            <person name="Tang H."/>
            <person name="Lucas S.M."/>
            <person name="Robertson H.M."/>
            <person name="Bork P."/>
            <person name="Koonin E.V."/>
            <person name="Zdobnov E.M."/>
            <person name="Grigoriev I.V."/>
            <person name="Lynch M."/>
            <person name="Boore J.L."/>
        </authorList>
    </citation>
    <scope>NUCLEOTIDE SEQUENCE [LARGE SCALE GENOMIC DNA]</scope>
</reference>